<dbReference type="GO" id="GO:1901605">
    <property type="term" value="P:alpha-amino acid metabolic process"/>
    <property type="evidence" value="ECO:0007669"/>
    <property type="project" value="TreeGrafter"/>
</dbReference>
<dbReference type="KEGG" id="aoi:AORI_5339"/>
<dbReference type="FunFam" id="3.40.640.10:FF:000053">
    <property type="entry name" value="Aminotransferase, class I"/>
    <property type="match status" value="1"/>
</dbReference>
<dbReference type="Pfam" id="PF00155">
    <property type="entry name" value="Aminotran_1_2"/>
    <property type="match status" value="1"/>
</dbReference>
<comment type="similarity">
    <text evidence="2">Belongs to the class-I pyridoxal-phosphate-dependent aminotransferase family.</text>
</comment>
<feature type="domain" description="Aminotransferase class I/classII large" evidence="8">
    <location>
        <begin position="36"/>
        <end position="392"/>
    </location>
</feature>
<dbReference type="Proteomes" id="UP000013968">
    <property type="component" value="Chromosome"/>
</dbReference>
<evidence type="ECO:0000256" key="4">
    <source>
        <dbReference type="ARBA" id="ARBA00022576"/>
    </source>
</evidence>
<dbReference type="InterPro" id="IPR050859">
    <property type="entry name" value="Class-I_PLP-dep_aminotransf"/>
</dbReference>
<evidence type="ECO:0000256" key="6">
    <source>
        <dbReference type="ARBA" id="ARBA00022898"/>
    </source>
</evidence>
<protein>
    <submittedName>
        <fullName evidence="9">Valine-pyruvate aminotransferase</fullName>
    </submittedName>
</protein>
<dbReference type="GO" id="GO:0008483">
    <property type="term" value="F:transaminase activity"/>
    <property type="evidence" value="ECO:0007669"/>
    <property type="project" value="UniProtKB-KW"/>
</dbReference>
<evidence type="ECO:0000256" key="7">
    <source>
        <dbReference type="ARBA" id="ARBA00023194"/>
    </source>
</evidence>
<dbReference type="HOGENOM" id="CLU_017584_0_6_11"/>
<dbReference type="GO" id="GO:0017000">
    <property type="term" value="P:antibiotic biosynthetic process"/>
    <property type="evidence" value="ECO:0007669"/>
    <property type="project" value="UniProtKB-KW"/>
</dbReference>
<name>R4TAT4_9PSEU</name>
<dbReference type="RefSeq" id="WP_016335663.1">
    <property type="nucleotide sequence ID" value="NC_021252.1"/>
</dbReference>
<keyword evidence="4 9" id="KW-0032">Aminotransferase</keyword>
<keyword evidence="9" id="KW-0670">Pyruvate</keyword>
<dbReference type="GO" id="GO:0030170">
    <property type="term" value="F:pyridoxal phosphate binding"/>
    <property type="evidence" value="ECO:0007669"/>
    <property type="project" value="InterPro"/>
</dbReference>
<dbReference type="PANTHER" id="PTHR42790">
    <property type="entry name" value="AMINOTRANSFERASE"/>
    <property type="match status" value="1"/>
</dbReference>
<dbReference type="AlphaFoldDB" id="R4TAT4"/>
<dbReference type="EMBL" id="CP003410">
    <property type="protein sequence ID" value="AGM07922.1"/>
    <property type="molecule type" value="Genomic_DNA"/>
</dbReference>
<evidence type="ECO:0000256" key="2">
    <source>
        <dbReference type="ARBA" id="ARBA00007441"/>
    </source>
</evidence>
<dbReference type="CDD" id="cd00609">
    <property type="entry name" value="AAT_like"/>
    <property type="match status" value="1"/>
</dbReference>
<keyword evidence="7" id="KW-0045">Antibiotic biosynthesis</keyword>
<evidence type="ECO:0000256" key="3">
    <source>
        <dbReference type="ARBA" id="ARBA00011738"/>
    </source>
</evidence>
<comment type="cofactor">
    <cofactor evidence="1">
        <name>pyridoxal 5'-phosphate</name>
        <dbReference type="ChEBI" id="CHEBI:597326"/>
    </cofactor>
</comment>
<dbReference type="InterPro" id="IPR015422">
    <property type="entry name" value="PyrdxlP-dep_Trfase_small"/>
</dbReference>
<dbReference type="PANTHER" id="PTHR42790:SF19">
    <property type="entry name" value="KYNURENINE_ALPHA-AMINOADIPATE AMINOTRANSFERASE, MITOCHONDRIAL"/>
    <property type="match status" value="1"/>
</dbReference>
<evidence type="ECO:0000259" key="8">
    <source>
        <dbReference type="Pfam" id="PF00155"/>
    </source>
</evidence>
<dbReference type="InterPro" id="IPR004839">
    <property type="entry name" value="Aminotransferase_I/II_large"/>
</dbReference>
<keyword evidence="10" id="KW-1185">Reference proteome</keyword>
<gene>
    <name evidence="9" type="ORF">AORI_5339</name>
</gene>
<dbReference type="PATRIC" id="fig|1156913.3.peg.5436"/>
<comment type="subunit">
    <text evidence="3">Homodimer.</text>
</comment>
<evidence type="ECO:0000256" key="1">
    <source>
        <dbReference type="ARBA" id="ARBA00001933"/>
    </source>
</evidence>
<evidence type="ECO:0000313" key="9">
    <source>
        <dbReference type="EMBL" id="AGM07922.1"/>
    </source>
</evidence>
<keyword evidence="6" id="KW-0663">Pyridoxal phosphate</keyword>
<accession>R4TAT4</accession>
<reference evidence="9 10" key="1">
    <citation type="journal article" date="2013" name="BMC Genomics">
        <title>ContigScape: a Cytoscape plugin facilitating microbial genome gap closing.</title>
        <authorList>
            <person name="Tang B."/>
            <person name="Wang Q."/>
            <person name="Yang M."/>
            <person name="Xie F."/>
            <person name="Zhu Y."/>
            <person name="Zhuo Y."/>
            <person name="Wang S."/>
            <person name="Gao H."/>
            <person name="Ding X."/>
            <person name="Zhang L."/>
            <person name="Zhao G."/>
            <person name="Zheng H."/>
        </authorList>
    </citation>
    <scope>NUCLEOTIDE SEQUENCE [LARGE SCALE GENOMIC DNA]</scope>
    <source>
        <strain evidence="9 10">HCCB10007</strain>
    </source>
</reference>
<evidence type="ECO:0000313" key="10">
    <source>
        <dbReference type="Proteomes" id="UP000013968"/>
    </source>
</evidence>
<keyword evidence="5 9" id="KW-0808">Transferase</keyword>
<evidence type="ECO:0000256" key="5">
    <source>
        <dbReference type="ARBA" id="ARBA00022679"/>
    </source>
</evidence>
<dbReference type="Gene3D" id="3.40.640.10">
    <property type="entry name" value="Type I PLP-dependent aspartate aminotransferase-like (Major domain)"/>
    <property type="match status" value="1"/>
</dbReference>
<dbReference type="InterPro" id="IPR015421">
    <property type="entry name" value="PyrdxlP-dep_Trfase_major"/>
</dbReference>
<organism evidence="9 10">
    <name type="scientific">Amycolatopsis keratiniphila</name>
    <dbReference type="NCBI Taxonomy" id="129921"/>
    <lineage>
        <taxon>Bacteria</taxon>
        <taxon>Bacillati</taxon>
        <taxon>Actinomycetota</taxon>
        <taxon>Actinomycetes</taxon>
        <taxon>Pseudonocardiales</taxon>
        <taxon>Pseudonocardiaceae</taxon>
        <taxon>Amycolatopsis</taxon>
        <taxon>Amycolatopsis japonica group</taxon>
    </lineage>
</organism>
<dbReference type="InterPro" id="IPR015424">
    <property type="entry name" value="PyrdxlP-dep_Trfase"/>
</dbReference>
<sequence length="406" mass="43631">MTSTHAQVPYADRMRGLVPSGIRKALIAANQPGLVSLAGGVPATESLPAERFQAAFAQVLRADPGRFLQYGHTEGYAPLRELIAERTNRFGSTFTADRILVTNGSQQGLDLVGRLLLNPGDKVVVESPSYLGALETFRQYQVGFEVIPSDDEGPDVNALAALLAADRDHRLRLFYTMPNFANPTGVTMSLPRRRALMNVVTRFGIHVLEDDAYGELRYGGSTLPSLASFDTDGLVIYSGSFSKVLSPGLRIGWLASSEALVEPLQSLKERSDLHSATGAQMAVAELLSDGFLDTHVPDLISLYRARRDAMLTELGRGLPAEVRHTRPDGGFFVWCVLPSQLDGGELLARAAAHRVAFVPGAEFHAGGGSPNTVRLSFSGLPPDLVTEAVRRFGAVLADAVALPAVR</sequence>
<dbReference type="SUPFAM" id="SSF53383">
    <property type="entry name" value="PLP-dependent transferases"/>
    <property type="match status" value="1"/>
</dbReference>
<dbReference type="Gene3D" id="3.90.1150.10">
    <property type="entry name" value="Aspartate Aminotransferase, domain 1"/>
    <property type="match status" value="1"/>
</dbReference>
<proteinExistence type="inferred from homology"/>